<sequence>MDGWTSDQTGTHSNGDFFKQAWSYEHAAGNLVLEGIGVLEGFHAANKVITRDLQVLKSHDSTVTVKVTSDCLSIIRHLAINTPLKAKAMRKVPQNLFQMIKEEIKMLHGHGLTVNVELHWCPRNRVPPLQKADQLAYKAMTTGDGYSNAHEEFWSNTIKSDMADEISVMVSEIPPPNEDATTSSPPTAPPERSTEKGRKRTKRRKMDSMQVLEGNRHPQKIPKPSLNHPCTPFPLLRSQATRIRRQNTL</sequence>
<evidence type="ECO:0000313" key="2">
    <source>
        <dbReference type="EMBL" id="POS74479.1"/>
    </source>
</evidence>
<gene>
    <name evidence="2" type="ORF">DHEL01_v207131</name>
</gene>
<evidence type="ECO:0000313" key="3">
    <source>
        <dbReference type="Proteomes" id="UP000094444"/>
    </source>
</evidence>
<accession>A0A2P5HW46</accession>
<organism evidence="2 3">
    <name type="scientific">Diaporthe helianthi</name>
    <dbReference type="NCBI Taxonomy" id="158607"/>
    <lineage>
        <taxon>Eukaryota</taxon>
        <taxon>Fungi</taxon>
        <taxon>Dikarya</taxon>
        <taxon>Ascomycota</taxon>
        <taxon>Pezizomycotina</taxon>
        <taxon>Sordariomycetes</taxon>
        <taxon>Sordariomycetidae</taxon>
        <taxon>Diaporthales</taxon>
        <taxon>Diaporthaceae</taxon>
        <taxon>Diaporthe</taxon>
    </lineage>
</organism>
<proteinExistence type="predicted"/>
<protein>
    <recommendedName>
        <fullName evidence="4">RNase H type-1 domain-containing protein</fullName>
    </recommendedName>
</protein>
<keyword evidence="3" id="KW-1185">Reference proteome</keyword>
<dbReference type="EMBL" id="MAVT02000623">
    <property type="protein sequence ID" value="POS74479.1"/>
    <property type="molecule type" value="Genomic_DNA"/>
</dbReference>
<comment type="caution">
    <text evidence="2">The sequence shown here is derived from an EMBL/GenBank/DDBJ whole genome shotgun (WGS) entry which is preliminary data.</text>
</comment>
<feature type="region of interest" description="Disordered" evidence="1">
    <location>
        <begin position="172"/>
        <end position="249"/>
    </location>
</feature>
<dbReference type="OrthoDB" id="5242442at2759"/>
<evidence type="ECO:0000256" key="1">
    <source>
        <dbReference type="SAM" id="MobiDB-lite"/>
    </source>
</evidence>
<name>A0A2P5HW46_DIAHE</name>
<dbReference type="AlphaFoldDB" id="A0A2P5HW46"/>
<evidence type="ECO:0008006" key="4">
    <source>
        <dbReference type="Google" id="ProtNLM"/>
    </source>
</evidence>
<reference evidence="2" key="1">
    <citation type="submission" date="2017-09" db="EMBL/GenBank/DDBJ databases">
        <title>Polyketide synthases of a Diaporthe helianthi virulent isolate.</title>
        <authorList>
            <person name="Baroncelli R."/>
        </authorList>
    </citation>
    <scope>NUCLEOTIDE SEQUENCE [LARGE SCALE GENOMIC DNA]</scope>
    <source>
        <strain evidence="2">7/96</strain>
    </source>
</reference>
<dbReference type="InParanoid" id="A0A2P5HW46"/>
<dbReference type="Proteomes" id="UP000094444">
    <property type="component" value="Unassembled WGS sequence"/>
</dbReference>